<keyword evidence="2 3" id="KW-0040">ANK repeat</keyword>
<dbReference type="EMBL" id="JH992981">
    <property type="protein sequence ID" value="EKX49720.1"/>
    <property type="molecule type" value="Genomic_DNA"/>
</dbReference>
<dbReference type="eggNOG" id="KOG4177">
    <property type="taxonomic scope" value="Eukaryota"/>
</dbReference>
<feature type="non-terminal residue" evidence="4">
    <location>
        <position position="1"/>
    </location>
</feature>
<dbReference type="PROSITE" id="PS50297">
    <property type="entry name" value="ANK_REP_REGION"/>
    <property type="match status" value="3"/>
</dbReference>
<keyword evidence="1" id="KW-0677">Repeat</keyword>
<dbReference type="Proteomes" id="UP000011087">
    <property type="component" value="Unassembled WGS sequence"/>
</dbReference>
<dbReference type="PANTHER" id="PTHR24171">
    <property type="entry name" value="ANKYRIN REPEAT DOMAIN-CONTAINING PROTEIN 39-RELATED"/>
    <property type="match status" value="1"/>
</dbReference>
<dbReference type="AlphaFoldDB" id="L1JNF1"/>
<accession>L1JNF1</accession>
<dbReference type="Pfam" id="PF12796">
    <property type="entry name" value="Ank_2"/>
    <property type="match status" value="1"/>
</dbReference>
<dbReference type="OMA" id="HTRNNCI"/>
<dbReference type="SMART" id="SM00248">
    <property type="entry name" value="ANK"/>
    <property type="match status" value="3"/>
</dbReference>
<feature type="repeat" description="ANK" evidence="3">
    <location>
        <begin position="64"/>
        <end position="88"/>
    </location>
</feature>
<reference evidence="4 6" key="1">
    <citation type="journal article" date="2012" name="Nature">
        <title>Algal genomes reveal evolutionary mosaicism and the fate of nucleomorphs.</title>
        <authorList>
            <consortium name="DOE Joint Genome Institute"/>
            <person name="Curtis B.A."/>
            <person name="Tanifuji G."/>
            <person name="Burki F."/>
            <person name="Gruber A."/>
            <person name="Irimia M."/>
            <person name="Maruyama S."/>
            <person name="Arias M.C."/>
            <person name="Ball S.G."/>
            <person name="Gile G.H."/>
            <person name="Hirakawa Y."/>
            <person name="Hopkins J.F."/>
            <person name="Kuo A."/>
            <person name="Rensing S.A."/>
            <person name="Schmutz J."/>
            <person name="Symeonidi A."/>
            <person name="Elias M."/>
            <person name="Eveleigh R.J."/>
            <person name="Herman E.K."/>
            <person name="Klute M.J."/>
            <person name="Nakayama T."/>
            <person name="Obornik M."/>
            <person name="Reyes-Prieto A."/>
            <person name="Armbrust E.V."/>
            <person name="Aves S.J."/>
            <person name="Beiko R.G."/>
            <person name="Coutinho P."/>
            <person name="Dacks J.B."/>
            <person name="Durnford D.G."/>
            <person name="Fast N.M."/>
            <person name="Green B.R."/>
            <person name="Grisdale C.J."/>
            <person name="Hempel F."/>
            <person name="Henrissat B."/>
            <person name="Hoppner M.P."/>
            <person name="Ishida K."/>
            <person name="Kim E."/>
            <person name="Koreny L."/>
            <person name="Kroth P.G."/>
            <person name="Liu Y."/>
            <person name="Malik S.B."/>
            <person name="Maier U.G."/>
            <person name="McRose D."/>
            <person name="Mock T."/>
            <person name="Neilson J.A."/>
            <person name="Onodera N.T."/>
            <person name="Poole A.M."/>
            <person name="Pritham E.J."/>
            <person name="Richards T.A."/>
            <person name="Rocap G."/>
            <person name="Roy S.W."/>
            <person name="Sarai C."/>
            <person name="Schaack S."/>
            <person name="Shirato S."/>
            <person name="Slamovits C.H."/>
            <person name="Spencer D.F."/>
            <person name="Suzuki S."/>
            <person name="Worden A.Z."/>
            <person name="Zauner S."/>
            <person name="Barry K."/>
            <person name="Bell C."/>
            <person name="Bharti A.K."/>
            <person name="Crow J.A."/>
            <person name="Grimwood J."/>
            <person name="Kramer R."/>
            <person name="Lindquist E."/>
            <person name="Lucas S."/>
            <person name="Salamov A."/>
            <person name="McFadden G.I."/>
            <person name="Lane C.E."/>
            <person name="Keeling P.J."/>
            <person name="Gray M.W."/>
            <person name="Grigoriev I.V."/>
            <person name="Archibald J.M."/>
        </authorList>
    </citation>
    <scope>NUCLEOTIDE SEQUENCE</scope>
    <source>
        <strain evidence="4 6">CCMP2712</strain>
    </source>
</reference>
<dbReference type="STRING" id="905079.L1JNF1"/>
<dbReference type="KEGG" id="gtt:GUITHDRAFT_60431"/>
<protein>
    <submittedName>
        <fullName evidence="4 5">Uncharacterized protein</fullName>
    </submittedName>
</protein>
<dbReference type="RefSeq" id="XP_005836700.1">
    <property type="nucleotide sequence ID" value="XM_005836643.1"/>
</dbReference>
<gene>
    <name evidence="4" type="ORF">GUITHDRAFT_60431</name>
</gene>
<dbReference type="Gene3D" id="1.25.40.20">
    <property type="entry name" value="Ankyrin repeat-containing domain"/>
    <property type="match status" value="1"/>
</dbReference>
<evidence type="ECO:0000256" key="3">
    <source>
        <dbReference type="PROSITE-ProRule" id="PRU00023"/>
    </source>
</evidence>
<keyword evidence="6" id="KW-1185">Reference proteome</keyword>
<sequence>QTPLHVAASMGSEEICSVMLSFQANVNAVDVHGETPLHKAAAQGHVGIVRMLLEEGADCMANSKQQTPLHKAAQRGHSGIVREMLREG</sequence>
<dbReference type="EnsemblProtists" id="EKX49720">
    <property type="protein sequence ID" value="EKX49720"/>
    <property type="gene ID" value="GUITHDRAFT_60431"/>
</dbReference>
<dbReference type="PANTHER" id="PTHR24171:SF10">
    <property type="entry name" value="ANKYRIN REPEAT DOMAIN-CONTAINING PROTEIN 29-LIKE"/>
    <property type="match status" value="1"/>
</dbReference>
<dbReference type="HOGENOM" id="CLU_000134_45_2_1"/>
<evidence type="ECO:0000256" key="2">
    <source>
        <dbReference type="ARBA" id="ARBA00023043"/>
    </source>
</evidence>
<dbReference type="GeneID" id="17306349"/>
<dbReference type="Pfam" id="PF00023">
    <property type="entry name" value="Ank"/>
    <property type="match status" value="1"/>
</dbReference>
<name>L1JNF1_GUITC</name>
<dbReference type="PaxDb" id="55529-EKX49720"/>
<dbReference type="SUPFAM" id="SSF48403">
    <property type="entry name" value="Ankyrin repeat"/>
    <property type="match status" value="1"/>
</dbReference>
<dbReference type="PRINTS" id="PR01415">
    <property type="entry name" value="ANKYRIN"/>
</dbReference>
<dbReference type="PROSITE" id="PS50088">
    <property type="entry name" value="ANK_REPEAT"/>
    <property type="match status" value="3"/>
</dbReference>
<dbReference type="OrthoDB" id="20872at2759"/>
<evidence type="ECO:0000313" key="5">
    <source>
        <dbReference type="EnsemblProtists" id="EKX49720"/>
    </source>
</evidence>
<feature type="non-terminal residue" evidence="4">
    <location>
        <position position="88"/>
    </location>
</feature>
<feature type="repeat" description="ANK" evidence="3">
    <location>
        <begin position="1"/>
        <end position="31"/>
    </location>
</feature>
<evidence type="ECO:0000256" key="1">
    <source>
        <dbReference type="ARBA" id="ARBA00022737"/>
    </source>
</evidence>
<evidence type="ECO:0000313" key="4">
    <source>
        <dbReference type="EMBL" id="EKX49720.1"/>
    </source>
</evidence>
<reference evidence="6" key="2">
    <citation type="submission" date="2012-11" db="EMBL/GenBank/DDBJ databases">
        <authorList>
            <person name="Kuo A."/>
            <person name="Curtis B.A."/>
            <person name="Tanifuji G."/>
            <person name="Burki F."/>
            <person name="Gruber A."/>
            <person name="Irimia M."/>
            <person name="Maruyama S."/>
            <person name="Arias M.C."/>
            <person name="Ball S.G."/>
            <person name="Gile G.H."/>
            <person name="Hirakawa Y."/>
            <person name="Hopkins J.F."/>
            <person name="Rensing S.A."/>
            <person name="Schmutz J."/>
            <person name="Symeonidi A."/>
            <person name="Elias M."/>
            <person name="Eveleigh R.J."/>
            <person name="Herman E.K."/>
            <person name="Klute M.J."/>
            <person name="Nakayama T."/>
            <person name="Obornik M."/>
            <person name="Reyes-Prieto A."/>
            <person name="Armbrust E.V."/>
            <person name="Aves S.J."/>
            <person name="Beiko R.G."/>
            <person name="Coutinho P."/>
            <person name="Dacks J.B."/>
            <person name="Durnford D.G."/>
            <person name="Fast N.M."/>
            <person name="Green B.R."/>
            <person name="Grisdale C."/>
            <person name="Hempe F."/>
            <person name="Henrissat B."/>
            <person name="Hoppner M.P."/>
            <person name="Ishida K.-I."/>
            <person name="Kim E."/>
            <person name="Koreny L."/>
            <person name="Kroth P.G."/>
            <person name="Liu Y."/>
            <person name="Malik S.-B."/>
            <person name="Maier U.G."/>
            <person name="McRose D."/>
            <person name="Mock T."/>
            <person name="Neilson J.A."/>
            <person name="Onodera N.T."/>
            <person name="Poole A.M."/>
            <person name="Pritham E.J."/>
            <person name="Richards T.A."/>
            <person name="Rocap G."/>
            <person name="Roy S.W."/>
            <person name="Sarai C."/>
            <person name="Schaack S."/>
            <person name="Shirato S."/>
            <person name="Slamovits C.H."/>
            <person name="Spencer D.F."/>
            <person name="Suzuki S."/>
            <person name="Worden A.Z."/>
            <person name="Zauner S."/>
            <person name="Barry K."/>
            <person name="Bell C."/>
            <person name="Bharti A.K."/>
            <person name="Crow J.A."/>
            <person name="Grimwood J."/>
            <person name="Kramer R."/>
            <person name="Lindquist E."/>
            <person name="Lucas S."/>
            <person name="Salamov A."/>
            <person name="McFadden G.I."/>
            <person name="Lane C.E."/>
            <person name="Keeling P.J."/>
            <person name="Gray M.W."/>
            <person name="Grigoriev I.V."/>
            <person name="Archibald J.M."/>
        </authorList>
    </citation>
    <scope>NUCLEOTIDE SEQUENCE</scope>
    <source>
        <strain evidence="6">CCMP2712</strain>
    </source>
</reference>
<organism evidence="4">
    <name type="scientific">Guillardia theta (strain CCMP2712)</name>
    <name type="common">Cryptophyte</name>
    <dbReference type="NCBI Taxonomy" id="905079"/>
    <lineage>
        <taxon>Eukaryota</taxon>
        <taxon>Cryptophyceae</taxon>
        <taxon>Pyrenomonadales</taxon>
        <taxon>Geminigeraceae</taxon>
        <taxon>Guillardia</taxon>
    </lineage>
</organism>
<reference evidence="5" key="3">
    <citation type="submission" date="2015-06" db="UniProtKB">
        <authorList>
            <consortium name="EnsemblProtists"/>
        </authorList>
    </citation>
    <scope>IDENTIFICATION</scope>
</reference>
<dbReference type="InterPro" id="IPR036770">
    <property type="entry name" value="Ankyrin_rpt-contain_sf"/>
</dbReference>
<dbReference type="InterPro" id="IPR002110">
    <property type="entry name" value="Ankyrin_rpt"/>
</dbReference>
<evidence type="ECO:0000313" key="6">
    <source>
        <dbReference type="Proteomes" id="UP000011087"/>
    </source>
</evidence>
<feature type="repeat" description="ANK" evidence="3">
    <location>
        <begin position="32"/>
        <end position="64"/>
    </location>
</feature>
<proteinExistence type="predicted"/>